<dbReference type="eggNOG" id="COG0488">
    <property type="taxonomic scope" value="Bacteria"/>
</dbReference>
<dbReference type="Gene3D" id="3.40.50.300">
    <property type="entry name" value="P-loop containing nucleotide triphosphate hydrolases"/>
    <property type="match status" value="2"/>
</dbReference>
<feature type="non-terminal residue" evidence="5">
    <location>
        <position position="1"/>
    </location>
</feature>
<evidence type="ECO:0000256" key="2">
    <source>
        <dbReference type="ARBA" id="ARBA00022741"/>
    </source>
</evidence>
<dbReference type="STRING" id="411473.RUMCAL_00694"/>
<gene>
    <name evidence="5" type="ORF">RUMCAL_00694</name>
</gene>
<dbReference type="GO" id="GO:0005524">
    <property type="term" value="F:ATP binding"/>
    <property type="evidence" value="ECO:0007669"/>
    <property type="project" value="UniProtKB-KW"/>
</dbReference>
<dbReference type="AlphaFoldDB" id="U2KXT9"/>
<keyword evidence="3 5" id="KW-0067">ATP-binding</keyword>
<dbReference type="InterPro" id="IPR003439">
    <property type="entry name" value="ABC_transporter-like_ATP-bd"/>
</dbReference>
<reference evidence="5 6" key="1">
    <citation type="submission" date="2013-07" db="EMBL/GenBank/DDBJ databases">
        <authorList>
            <person name="Weinstock G."/>
            <person name="Sodergren E."/>
            <person name="Wylie T."/>
            <person name="Fulton L."/>
            <person name="Fulton R."/>
            <person name="Fronick C."/>
            <person name="O'Laughlin M."/>
            <person name="Godfrey J."/>
            <person name="Miner T."/>
            <person name="Herter B."/>
            <person name="Appelbaum E."/>
            <person name="Cordes M."/>
            <person name="Lek S."/>
            <person name="Wollam A."/>
            <person name="Pepin K.H."/>
            <person name="Palsikar V.B."/>
            <person name="Mitreva M."/>
            <person name="Wilson R.K."/>
        </authorList>
    </citation>
    <scope>NUCLEOTIDE SEQUENCE [LARGE SCALE GENOMIC DNA]</scope>
    <source>
        <strain evidence="5 6">ATCC 27760</strain>
    </source>
</reference>
<dbReference type="SMART" id="SM00382">
    <property type="entry name" value="AAA"/>
    <property type="match status" value="2"/>
</dbReference>
<evidence type="ECO:0000256" key="3">
    <source>
        <dbReference type="ARBA" id="ARBA00022840"/>
    </source>
</evidence>
<dbReference type="Pfam" id="PF12848">
    <property type="entry name" value="ABC_tran_Xtn"/>
    <property type="match status" value="1"/>
</dbReference>
<dbReference type="PATRIC" id="fig|411473.3.peg.549"/>
<dbReference type="InterPro" id="IPR032781">
    <property type="entry name" value="ABC_tran_Xtn"/>
</dbReference>
<evidence type="ECO:0000313" key="5">
    <source>
        <dbReference type="EMBL" id="ERJ96930.1"/>
    </source>
</evidence>
<organism evidence="5 6">
    <name type="scientific">Ruminococcus callidus ATCC 27760</name>
    <dbReference type="NCBI Taxonomy" id="411473"/>
    <lineage>
        <taxon>Bacteria</taxon>
        <taxon>Bacillati</taxon>
        <taxon>Bacillota</taxon>
        <taxon>Clostridia</taxon>
        <taxon>Eubacteriales</taxon>
        <taxon>Oscillospiraceae</taxon>
        <taxon>Ruminococcus</taxon>
    </lineage>
</organism>
<dbReference type="HOGENOM" id="CLU_490543_0_0_9"/>
<evidence type="ECO:0000259" key="4">
    <source>
        <dbReference type="PROSITE" id="PS50893"/>
    </source>
</evidence>
<evidence type="ECO:0000313" key="6">
    <source>
        <dbReference type="Proteomes" id="UP000016662"/>
    </source>
</evidence>
<dbReference type="FunFam" id="3.40.50.300:FF:000070">
    <property type="entry name" value="Putative ABC transporter ATP-binding component"/>
    <property type="match status" value="1"/>
</dbReference>
<name>U2KXT9_9FIRM</name>
<evidence type="ECO:0000256" key="1">
    <source>
        <dbReference type="ARBA" id="ARBA00022737"/>
    </source>
</evidence>
<sequence length="555" mass="62851">PFLLLKLGRRVGGDPPRKDMIIMITVSNVSLQFGGDTLFKNVDLQFNPGNCYGVIGANGAGKSTFLKILCGQLKPTTGEVTIPKNLRMSVLKQDHFAYDAYTVLNTIIMGNQRLYDIMQQKDALYAKEDFTEEDGILASELEAEFAELDGWEAESNASKLIQGLGLPEKLLYQQMADLSGNEKVKVLLAQALFGNPDIILMDEPTNHLDIDAIAWLEDFLSEYFGTVIVVSHDRHFLNDVCTHIVDIDYTKIKMYVGNYEFWYESSQMMQRLIKQQNKKVEDKIAELKTFIARFSANKSKSKQATSRRKLLDNLTVEELPASSRRYPFIGFDMDRELGKEVLQVSGISKTVDGVKLLNNVSFTLGRTDKVAFIGESEQAITMLFKILMEEEQPDEGTFKWGVSTSTSYFPVDNSAYFNDNDDSILDWIRQYSTSDETETFLRGFLGRMLFSGDDIYKPVKVLSGGEKVRCMFARMMLFHSNVLLLDRPTNHLDLESITAVNNGLVNFKGVVILSSHDHEILETVANRIIEITPEGCIDRQGTYEEYLEWKKENGK</sequence>
<dbReference type="GO" id="GO:0016887">
    <property type="term" value="F:ATP hydrolysis activity"/>
    <property type="evidence" value="ECO:0007669"/>
    <property type="project" value="InterPro"/>
</dbReference>
<accession>U2KXT9</accession>
<dbReference type="EMBL" id="AWVF01000088">
    <property type="protein sequence ID" value="ERJ96930.1"/>
    <property type="molecule type" value="Genomic_DNA"/>
</dbReference>
<dbReference type="InterPro" id="IPR051309">
    <property type="entry name" value="ABCF_ATPase"/>
</dbReference>
<dbReference type="InterPro" id="IPR003593">
    <property type="entry name" value="AAA+_ATPase"/>
</dbReference>
<dbReference type="InterPro" id="IPR027417">
    <property type="entry name" value="P-loop_NTPase"/>
</dbReference>
<dbReference type="SUPFAM" id="SSF52540">
    <property type="entry name" value="P-loop containing nucleoside triphosphate hydrolases"/>
    <property type="match status" value="2"/>
</dbReference>
<keyword evidence="1" id="KW-0677">Repeat</keyword>
<dbReference type="Pfam" id="PF00005">
    <property type="entry name" value="ABC_tran"/>
    <property type="match status" value="2"/>
</dbReference>
<protein>
    <submittedName>
        <fullName evidence="5">ABC transporter, ATP-binding protein</fullName>
    </submittedName>
</protein>
<comment type="caution">
    <text evidence="5">The sequence shown here is derived from an EMBL/GenBank/DDBJ whole genome shotgun (WGS) entry which is preliminary data.</text>
</comment>
<dbReference type="Proteomes" id="UP000016662">
    <property type="component" value="Unassembled WGS sequence"/>
</dbReference>
<dbReference type="FunFam" id="3.40.50.300:FF:000011">
    <property type="entry name" value="Putative ABC transporter ATP-binding component"/>
    <property type="match status" value="1"/>
</dbReference>
<feature type="domain" description="ABC transporter" evidence="4">
    <location>
        <begin position="342"/>
        <end position="554"/>
    </location>
</feature>
<dbReference type="CDD" id="cd03221">
    <property type="entry name" value="ABCF_EF-3"/>
    <property type="match status" value="2"/>
</dbReference>
<dbReference type="PANTHER" id="PTHR42855">
    <property type="entry name" value="ABC TRANSPORTER ATP-BINDING SUBUNIT"/>
    <property type="match status" value="1"/>
</dbReference>
<dbReference type="PANTHER" id="PTHR42855:SF2">
    <property type="entry name" value="DRUG RESISTANCE ABC TRANSPORTER,ATP-BINDING PROTEIN"/>
    <property type="match status" value="1"/>
</dbReference>
<keyword evidence="6" id="KW-1185">Reference proteome</keyword>
<keyword evidence="2" id="KW-0547">Nucleotide-binding</keyword>
<feature type="domain" description="ABC transporter" evidence="4">
    <location>
        <begin position="24"/>
        <end position="274"/>
    </location>
</feature>
<proteinExistence type="predicted"/>
<dbReference type="PROSITE" id="PS50893">
    <property type="entry name" value="ABC_TRANSPORTER_2"/>
    <property type="match status" value="2"/>
</dbReference>